<reference evidence="1 2" key="1">
    <citation type="submission" date="2016-10" db="EMBL/GenBank/DDBJ databases">
        <authorList>
            <person name="de Groot N.N."/>
        </authorList>
    </citation>
    <scope>NUCLEOTIDE SEQUENCE [LARGE SCALE GENOMIC DNA]</scope>
    <source>
        <strain evidence="1 2">CGMCC 1.11156</strain>
    </source>
</reference>
<evidence type="ECO:0000313" key="1">
    <source>
        <dbReference type="EMBL" id="SFH62741.1"/>
    </source>
</evidence>
<sequence>MSHPSHRPALARLAHLLGVDATDLHELAGVPDPDLRALHAQVSHRLFAEGQHQFTRIAGLASSLPGPMAGKIAEKFLPAPVAARVAELLEPARARDLVGRLSLSYLCDVALALDPERSRGVVRAIAPERVGQVACELFRRGHHALLVDFLGAVTVEAFVVVLEMASPEDLAEVLPLVECDDETTEAFAALDPQVRAVVVARLAQLPAGSAPGLQAALGLPA</sequence>
<name>A0A1I3BLU1_9ACTN</name>
<proteinExistence type="predicted"/>
<dbReference type="STRING" id="1005945.SAMN05216561_101187"/>
<organism evidence="1 2">
    <name type="scientific">Nocardioides psychrotolerans</name>
    <dbReference type="NCBI Taxonomy" id="1005945"/>
    <lineage>
        <taxon>Bacteria</taxon>
        <taxon>Bacillati</taxon>
        <taxon>Actinomycetota</taxon>
        <taxon>Actinomycetes</taxon>
        <taxon>Propionibacteriales</taxon>
        <taxon>Nocardioidaceae</taxon>
        <taxon>Nocardioides</taxon>
    </lineage>
</organism>
<dbReference type="AlphaFoldDB" id="A0A1I3BLU1"/>
<protein>
    <submittedName>
        <fullName evidence="1">Uncharacterized protein</fullName>
    </submittedName>
</protein>
<dbReference type="EMBL" id="FOQG01000001">
    <property type="protein sequence ID" value="SFH62741.1"/>
    <property type="molecule type" value="Genomic_DNA"/>
</dbReference>
<dbReference type="Proteomes" id="UP000198649">
    <property type="component" value="Unassembled WGS sequence"/>
</dbReference>
<dbReference type="RefSeq" id="WP_091109651.1">
    <property type="nucleotide sequence ID" value="NZ_BKAF01000001.1"/>
</dbReference>
<dbReference type="OrthoDB" id="4529786at2"/>
<accession>A0A1I3BLU1</accession>
<keyword evidence="2" id="KW-1185">Reference proteome</keyword>
<gene>
    <name evidence="1" type="ORF">SAMN05216561_101187</name>
</gene>
<evidence type="ECO:0000313" key="2">
    <source>
        <dbReference type="Proteomes" id="UP000198649"/>
    </source>
</evidence>